<comment type="caution">
    <text evidence="2">The sequence shown here is derived from an EMBL/GenBank/DDBJ whole genome shotgun (WGS) entry which is preliminary data.</text>
</comment>
<organism evidence="2 3">
    <name type="scientific">Pontibacillus yanchengensis Y32</name>
    <dbReference type="NCBI Taxonomy" id="1385514"/>
    <lineage>
        <taxon>Bacteria</taxon>
        <taxon>Bacillati</taxon>
        <taxon>Bacillota</taxon>
        <taxon>Bacilli</taxon>
        <taxon>Bacillales</taxon>
        <taxon>Bacillaceae</taxon>
        <taxon>Pontibacillus</taxon>
    </lineage>
</organism>
<keyword evidence="1" id="KW-0472">Membrane</keyword>
<protein>
    <submittedName>
        <fullName evidence="2">Uncharacterized protein</fullName>
    </submittedName>
</protein>
<proteinExistence type="predicted"/>
<dbReference type="EMBL" id="AVBF01000011">
    <property type="protein sequence ID" value="KGP73609.1"/>
    <property type="molecule type" value="Genomic_DNA"/>
</dbReference>
<accession>A0A0A2TDG7</accession>
<name>A0A0A2TDG7_9BACI</name>
<keyword evidence="1" id="KW-1133">Transmembrane helix</keyword>
<dbReference type="AlphaFoldDB" id="A0A0A2TDG7"/>
<dbReference type="RefSeq" id="WP_036817385.1">
    <property type="nucleotide sequence ID" value="NZ_AVBF01000011.1"/>
</dbReference>
<evidence type="ECO:0000313" key="2">
    <source>
        <dbReference type="EMBL" id="KGP73609.1"/>
    </source>
</evidence>
<dbReference type="Proteomes" id="UP000030147">
    <property type="component" value="Unassembled WGS sequence"/>
</dbReference>
<sequence>MTINGGKYSKNLKTSIGSLIILILLTIGFYIQGFGDFVKYFSLILTIIAILRLVWDIRLYSKNKT</sequence>
<gene>
    <name evidence="2" type="ORF">N782_03975</name>
</gene>
<feature type="transmembrane region" description="Helical" evidence="1">
    <location>
        <begin position="12"/>
        <end position="31"/>
    </location>
</feature>
<keyword evidence="1" id="KW-0812">Transmembrane</keyword>
<keyword evidence="3" id="KW-1185">Reference proteome</keyword>
<evidence type="ECO:0000256" key="1">
    <source>
        <dbReference type="SAM" id="Phobius"/>
    </source>
</evidence>
<evidence type="ECO:0000313" key="3">
    <source>
        <dbReference type="Proteomes" id="UP000030147"/>
    </source>
</evidence>
<feature type="transmembrane region" description="Helical" evidence="1">
    <location>
        <begin position="37"/>
        <end position="55"/>
    </location>
</feature>
<reference evidence="2 3" key="1">
    <citation type="journal article" date="2015" name="Stand. Genomic Sci.">
        <title>High quality draft genome sequence of the moderately halophilic bacterium Pontibacillus yanchengensis Y32(T) and comparison among Pontibacillus genomes.</title>
        <authorList>
            <person name="Huang J."/>
            <person name="Qiao Z.X."/>
            <person name="Tang J.W."/>
            <person name="Wang G."/>
        </authorList>
    </citation>
    <scope>NUCLEOTIDE SEQUENCE [LARGE SCALE GENOMIC DNA]</scope>
    <source>
        <strain evidence="2 3">Y32</strain>
    </source>
</reference>